<evidence type="ECO:0000256" key="11">
    <source>
        <dbReference type="RuleBase" id="RU363132"/>
    </source>
</evidence>
<evidence type="ECO:0000256" key="12">
    <source>
        <dbReference type="SAM" id="MobiDB-lite"/>
    </source>
</evidence>
<comment type="subcellular location">
    <subcellularLocation>
        <location evidence="2 11">Endoplasmic reticulum membrane</location>
        <topology evidence="2 11">Multi-pass membrane protein</topology>
    </subcellularLocation>
    <subcellularLocation>
        <location evidence="1">Nucleus</location>
    </subcellularLocation>
</comment>
<keyword evidence="10" id="KW-0539">Nucleus</keyword>
<evidence type="ECO:0000256" key="3">
    <source>
        <dbReference type="ARBA" id="ARBA00010304"/>
    </source>
</evidence>
<evidence type="ECO:0000256" key="9">
    <source>
        <dbReference type="ARBA" id="ARBA00023204"/>
    </source>
</evidence>
<feature type="transmembrane region" description="Helical" evidence="11">
    <location>
        <begin position="1186"/>
        <end position="1206"/>
    </location>
</feature>
<protein>
    <recommendedName>
        <fullName evidence="11">Reticulon-like protein</fullName>
    </recommendedName>
</protein>
<dbReference type="SUPFAM" id="SSF47769">
    <property type="entry name" value="SAM/Pointed domain"/>
    <property type="match status" value="1"/>
</dbReference>
<comment type="caution">
    <text evidence="15">The sequence shown here is derived from an EMBL/GenBank/DDBJ whole genome shotgun (WGS) entry which is preliminary data.</text>
</comment>
<keyword evidence="8 11" id="KW-0472">Membrane</keyword>
<dbReference type="Gene3D" id="1.10.150.50">
    <property type="entry name" value="Transcription Factor, Ets-1"/>
    <property type="match status" value="1"/>
</dbReference>
<evidence type="ECO:0000256" key="2">
    <source>
        <dbReference type="ARBA" id="ARBA00004477"/>
    </source>
</evidence>
<dbReference type="Pfam" id="PF07522">
    <property type="entry name" value="DRMBL"/>
    <property type="match status" value="1"/>
</dbReference>
<dbReference type="CDD" id="cd16273">
    <property type="entry name" value="SNM1A-1C-like_MBL-fold"/>
    <property type="match status" value="1"/>
</dbReference>
<evidence type="ECO:0000256" key="5">
    <source>
        <dbReference type="ARBA" id="ARBA00022763"/>
    </source>
</evidence>
<feature type="compositionally biased region" description="Low complexity" evidence="12">
    <location>
        <begin position="247"/>
        <end position="256"/>
    </location>
</feature>
<feature type="region of interest" description="Disordered" evidence="12">
    <location>
        <begin position="205"/>
        <end position="224"/>
    </location>
</feature>
<dbReference type="Pfam" id="PF02453">
    <property type="entry name" value="Reticulon"/>
    <property type="match status" value="1"/>
</dbReference>
<dbReference type="InterPro" id="IPR013761">
    <property type="entry name" value="SAM/pointed_sf"/>
</dbReference>
<feature type="domain" description="SAM" evidence="13">
    <location>
        <begin position="326"/>
        <end position="384"/>
    </location>
</feature>
<dbReference type="InterPro" id="IPR003388">
    <property type="entry name" value="Reticulon"/>
</dbReference>
<keyword evidence="6 11" id="KW-0256">Endoplasmic reticulum</keyword>
<dbReference type="CDD" id="cd09487">
    <property type="entry name" value="SAM_superfamily"/>
    <property type="match status" value="1"/>
</dbReference>
<sequence length="1431" mass="148987">MWGSSEEEFAIDLDEEECAAGVHAEAAPQAAQLKRPRNAGSTPERFRPQAAAGGNAAAAAAAAAATAADSQASDLCGGQPTSQAGGSWRLRSIFLGAAGAGQPTQSSAPPLQDEQLAQQRQQPGSDSRAQLQPVAPPAACPLSPGLGWDDDEDVGPLTQMAAANAPVATAFCPHCGCFLPDLGSAHQQAQHAVACGAATAARASPAARQQRRRQQQQQQQTPRGLALVEQDNEELGAADLGAADLGAAEGEGSPAASEDEEEDGNWSEQEEATQAAAAAEADGSEDGWEGAADDAAVEEDSPSGSGGSADEHAQQQATGADELAALRALLAQHGVEKYADHFERAGAGLSLLPCLTDADLQQMGIAALGARKKLLLAAEELVEAVGAAAGEQAAAEGGQWPQQEEACTGAGAGQGPAGPAAVAAAGSQYAQLLQEHAAAAAAEEERRRSHAAAGPSGVGDWRALVAGGGGAAVTSILSYFKPTGGGKPAKQATANPGSILSYLKAPDGSSLPAPPPPAQRAAGGGSRGGGKAGQKQWAHKAVAAQGGGGGGKRSWGPRAAQVLPMRPWQLVPGTPFVVDRFCNLPQHSPYRHWFLTHFHADHYKGLNGKFDRGTLYCSPPTALLVQQQLRVKPGCIRTVKLNSPIVVEGVRVTFLDANHCPGAVMILFEPPGRRPVLHTGDCRLVTDMQQEAVLQAVRGRADLILDTTYCSPEYAFPSQQEVLKFAIDAVKAEAFNPKTLFLFGSYTIGKERLFLEAARVLQRKIYVSVAKRKILDCLDLPPEYRSLLTTDDHETNLHAVPLWMVSQKHMAKLLKHYRGRFSNAVGFQPTGWTHQRDAGQTRARGRRRQKGTIITYQVPYSEHSSFSELRQFVDWFRPVSIVPSVNSDGGGPKAQRLVQLLWGPAGGGQRGAAAAAAAAAAPAAPAGRYADEITSADLQALYHLIFKRSYTPFAEPAGGSGACGGQQFVSQASRLAAPAANSLQPGSGDFSPSASAASLKALLKRAAALTGEESMLQALLDEIRRRRQQLAAQPAAADGTALGCLQAAVVSKLAQAEAKAAAAELCGPPAWGPLHAQQAPQSSEQSAESATVSLARRAGTMQFAADTPPDTVALKSDLLKHRAAISDAQQQLDLNAFAGAPLETPVLGGAAAKRSGVSFADVPETPAAGPASTSQLAADILLHRNPALTCLAAGAGALLLAAAWVLLHGAHGLTMLTAACYALLADLALNFLRSLISKQWQEAGGWANSSWAAAAAQRAADGVAALARLHDSYLLCRDPVVSLKLAAGLWGLSVLGSYLSIWSLAALGFVVAFTVPALYTKNREAVNNAYTSAVRAVVARWDSLGLSRKAKALVLAVVLGCLWLRSSWATRLVALLVGALAVRCHLKPAEVERIIAIAEPYTQSVRKRASRMSMAAGDFVLRSVGGKTHAR</sequence>
<evidence type="ECO:0000259" key="14">
    <source>
        <dbReference type="PROSITE" id="PS50845"/>
    </source>
</evidence>
<feature type="domain" description="Reticulon" evidence="14">
    <location>
        <begin position="1177"/>
        <end position="1335"/>
    </location>
</feature>
<dbReference type="SMART" id="SM00454">
    <property type="entry name" value="SAM"/>
    <property type="match status" value="1"/>
</dbReference>
<dbReference type="GO" id="GO:0005634">
    <property type="term" value="C:nucleus"/>
    <property type="evidence" value="ECO:0007669"/>
    <property type="project" value="UniProtKB-SubCell"/>
</dbReference>
<organism evidence="15 16">
    <name type="scientific">Chlorella sorokiniana</name>
    <name type="common">Freshwater green alga</name>
    <dbReference type="NCBI Taxonomy" id="3076"/>
    <lineage>
        <taxon>Eukaryota</taxon>
        <taxon>Viridiplantae</taxon>
        <taxon>Chlorophyta</taxon>
        <taxon>core chlorophytes</taxon>
        <taxon>Trebouxiophyceae</taxon>
        <taxon>Chlorellales</taxon>
        <taxon>Chlorellaceae</taxon>
        <taxon>Chlorella clade</taxon>
        <taxon>Chlorella</taxon>
    </lineage>
</organism>
<dbReference type="InterPro" id="IPR036866">
    <property type="entry name" value="RibonucZ/Hydroxyglut_hydro"/>
</dbReference>
<dbReference type="GO" id="GO:0005789">
    <property type="term" value="C:endoplasmic reticulum membrane"/>
    <property type="evidence" value="ECO:0007669"/>
    <property type="project" value="UniProtKB-SubCell"/>
</dbReference>
<dbReference type="STRING" id="3076.A0A2P6THM4"/>
<feature type="compositionally biased region" description="Acidic residues" evidence="12">
    <location>
        <begin position="257"/>
        <end position="271"/>
    </location>
</feature>
<dbReference type="Pfam" id="PF07647">
    <property type="entry name" value="SAM_2"/>
    <property type="match status" value="1"/>
</dbReference>
<reference evidence="15 16" key="1">
    <citation type="journal article" date="2018" name="Plant J.">
        <title>Genome sequences of Chlorella sorokiniana UTEX 1602 and Micractinium conductrix SAG 241.80: implications to maltose excretion by a green alga.</title>
        <authorList>
            <person name="Arriola M.B."/>
            <person name="Velmurugan N."/>
            <person name="Zhang Y."/>
            <person name="Plunkett M.H."/>
            <person name="Hondzo H."/>
            <person name="Barney B.M."/>
        </authorList>
    </citation>
    <scope>NUCLEOTIDE SEQUENCE [LARGE SCALE GENOMIC DNA]</scope>
    <source>
        <strain evidence="16">UTEX 1602</strain>
    </source>
</reference>
<feature type="region of interest" description="Disordered" evidence="12">
    <location>
        <begin position="99"/>
        <end position="152"/>
    </location>
</feature>
<dbReference type="GO" id="GO:0003684">
    <property type="term" value="F:damaged DNA binding"/>
    <property type="evidence" value="ECO:0007669"/>
    <property type="project" value="TreeGrafter"/>
</dbReference>
<feature type="compositionally biased region" description="Low complexity" evidence="12">
    <location>
        <begin position="215"/>
        <end position="224"/>
    </location>
</feature>
<evidence type="ECO:0000256" key="7">
    <source>
        <dbReference type="ARBA" id="ARBA00022989"/>
    </source>
</evidence>
<keyword evidence="4 11" id="KW-0812">Transmembrane</keyword>
<feature type="compositionally biased region" description="Low complexity" evidence="12">
    <location>
        <begin position="112"/>
        <end position="122"/>
    </location>
</feature>
<dbReference type="OrthoDB" id="262529at2759"/>
<dbReference type="GO" id="GO:0006303">
    <property type="term" value="P:double-strand break repair via nonhomologous end joining"/>
    <property type="evidence" value="ECO:0007669"/>
    <property type="project" value="TreeGrafter"/>
</dbReference>
<dbReference type="FunFam" id="3.40.50.12650:FF:000001">
    <property type="entry name" value="DNA cross-link repair 1A"/>
    <property type="match status" value="1"/>
</dbReference>
<evidence type="ECO:0000259" key="13">
    <source>
        <dbReference type="PROSITE" id="PS50105"/>
    </source>
</evidence>
<evidence type="ECO:0000313" key="16">
    <source>
        <dbReference type="Proteomes" id="UP000239899"/>
    </source>
</evidence>
<feature type="compositionally biased region" description="Polar residues" evidence="12">
    <location>
        <begin position="69"/>
        <end position="84"/>
    </location>
</feature>
<keyword evidence="16" id="KW-1185">Reference proteome</keyword>
<keyword evidence="9" id="KW-0234">DNA repair</keyword>
<dbReference type="GO" id="GO:0035312">
    <property type="term" value="F:5'-3' DNA exonuclease activity"/>
    <property type="evidence" value="ECO:0007669"/>
    <property type="project" value="TreeGrafter"/>
</dbReference>
<dbReference type="Proteomes" id="UP000239899">
    <property type="component" value="Unassembled WGS sequence"/>
</dbReference>
<dbReference type="InterPro" id="IPR001660">
    <property type="entry name" value="SAM"/>
</dbReference>
<dbReference type="PROSITE" id="PS50845">
    <property type="entry name" value="RETICULON"/>
    <property type="match status" value="1"/>
</dbReference>
<feature type="compositionally biased region" description="Low complexity" evidence="12">
    <location>
        <begin position="50"/>
        <end position="68"/>
    </location>
</feature>
<feature type="compositionally biased region" description="Low complexity" evidence="12">
    <location>
        <begin position="272"/>
        <end position="281"/>
    </location>
</feature>
<gene>
    <name evidence="15" type="ORF">C2E21_7418</name>
</gene>
<dbReference type="SUPFAM" id="SSF56281">
    <property type="entry name" value="Metallo-hydrolase/oxidoreductase"/>
    <property type="match status" value="1"/>
</dbReference>
<feature type="region of interest" description="Disordered" evidence="12">
    <location>
        <begin position="247"/>
        <end position="318"/>
    </location>
</feature>
<feature type="compositionally biased region" description="Gly residues" evidence="12">
    <location>
        <begin position="522"/>
        <end position="532"/>
    </location>
</feature>
<dbReference type="PROSITE" id="PS50105">
    <property type="entry name" value="SAM_DOMAIN"/>
    <property type="match status" value="1"/>
</dbReference>
<name>A0A2P6THM4_CHLSO</name>
<dbReference type="InterPro" id="IPR011084">
    <property type="entry name" value="DRMBL"/>
</dbReference>
<feature type="region of interest" description="Disordered" evidence="12">
    <location>
        <begin position="394"/>
        <end position="420"/>
    </location>
</feature>
<evidence type="ECO:0000256" key="4">
    <source>
        <dbReference type="ARBA" id="ARBA00022692"/>
    </source>
</evidence>
<evidence type="ECO:0000313" key="15">
    <source>
        <dbReference type="EMBL" id="PRW33779.1"/>
    </source>
</evidence>
<feature type="region of interest" description="Disordered" evidence="12">
    <location>
        <begin position="501"/>
        <end position="557"/>
    </location>
</feature>
<evidence type="ECO:0000256" key="6">
    <source>
        <dbReference type="ARBA" id="ARBA00022824"/>
    </source>
</evidence>
<dbReference type="PANTHER" id="PTHR23240">
    <property type="entry name" value="DNA CROSS-LINK REPAIR PROTEIN PSO2/SNM1-RELATED"/>
    <property type="match status" value="1"/>
</dbReference>
<dbReference type="Gene3D" id="3.40.50.12650">
    <property type="match status" value="1"/>
</dbReference>
<feature type="transmembrane region" description="Helical" evidence="11">
    <location>
        <begin position="1213"/>
        <end position="1232"/>
    </location>
</feature>
<dbReference type="GO" id="GO:0036297">
    <property type="term" value="P:interstrand cross-link repair"/>
    <property type="evidence" value="ECO:0007669"/>
    <property type="project" value="TreeGrafter"/>
</dbReference>
<dbReference type="PANTHER" id="PTHR23240:SF6">
    <property type="entry name" value="DNA CROSS-LINK REPAIR 1A PROTEIN"/>
    <property type="match status" value="1"/>
</dbReference>
<evidence type="ECO:0000256" key="10">
    <source>
        <dbReference type="ARBA" id="ARBA00023242"/>
    </source>
</evidence>
<dbReference type="EMBL" id="LHPG02000015">
    <property type="protein sequence ID" value="PRW33779.1"/>
    <property type="molecule type" value="Genomic_DNA"/>
</dbReference>
<dbReference type="SMART" id="SM00849">
    <property type="entry name" value="Lactamase_B"/>
    <property type="match status" value="1"/>
</dbReference>
<evidence type="ECO:0000256" key="1">
    <source>
        <dbReference type="ARBA" id="ARBA00004123"/>
    </source>
</evidence>
<feature type="transmembrane region" description="Helical" evidence="11">
    <location>
        <begin position="1299"/>
        <end position="1319"/>
    </location>
</feature>
<dbReference type="Gene3D" id="3.60.15.10">
    <property type="entry name" value="Ribonuclease Z/Hydroxyacylglutathione hydrolase-like"/>
    <property type="match status" value="1"/>
</dbReference>
<accession>A0A2P6THM4</accession>
<feature type="compositionally biased region" description="Acidic residues" evidence="12">
    <location>
        <begin position="282"/>
        <end position="301"/>
    </location>
</feature>
<keyword evidence="5" id="KW-0227">DNA damage</keyword>
<proteinExistence type="inferred from homology"/>
<keyword evidence="7 11" id="KW-1133">Transmembrane helix</keyword>
<dbReference type="InterPro" id="IPR001279">
    <property type="entry name" value="Metallo-B-lactamas"/>
</dbReference>
<comment type="similarity">
    <text evidence="3">Belongs to the DNA repair metallo-beta-lactamase (DRMBL) family.</text>
</comment>
<evidence type="ECO:0000256" key="8">
    <source>
        <dbReference type="ARBA" id="ARBA00023136"/>
    </source>
</evidence>
<feature type="region of interest" description="Disordered" evidence="12">
    <location>
        <begin position="24"/>
        <end position="84"/>
    </location>
</feature>